<dbReference type="AlphaFoldDB" id="A0A0B2UZI4"/>
<keyword evidence="1" id="KW-1133">Transmembrane helix</keyword>
<keyword evidence="1" id="KW-0812">Transmembrane</keyword>
<reference evidence="2 3" key="1">
    <citation type="submission" date="2014-11" db="EMBL/GenBank/DDBJ databases">
        <title>Genetic blueprint of the zoonotic pathogen Toxocara canis.</title>
        <authorList>
            <person name="Zhu X.-Q."/>
            <person name="Korhonen P.K."/>
            <person name="Cai H."/>
            <person name="Young N.D."/>
            <person name="Nejsum P."/>
            <person name="von Samson-Himmelstjerna G."/>
            <person name="Boag P.R."/>
            <person name="Tan P."/>
            <person name="Li Q."/>
            <person name="Min J."/>
            <person name="Yang Y."/>
            <person name="Wang X."/>
            <person name="Fang X."/>
            <person name="Hall R.S."/>
            <person name="Hofmann A."/>
            <person name="Sternberg P.W."/>
            <person name="Jex A.R."/>
            <person name="Gasser R.B."/>
        </authorList>
    </citation>
    <scope>NUCLEOTIDE SEQUENCE [LARGE SCALE GENOMIC DNA]</scope>
    <source>
        <strain evidence="2">PN_DK_2014</strain>
    </source>
</reference>
<organism evidence="2 3">
    <name type="scientific">Toxocara canis</name>
    <name type="common">Canine roundworm</name>
    <dbReference type="NCBI Taxonomy" id="6265"/>
    <lineage>
        <taxon>Eukaryota</taxon>
        <taxon>Metazoa</taxon>
        <taxon>Ecdysozoa</taxon>
        <taxon>Nematoda</taxon>
        <taxon>Chromadorea</taxon>
        <taxon>Rhabditida</taxon>
        <taxon>Spirurina</taxon>
        <taxon>Ascaridomorpha</taxon>
        <taxon>Ascaridoidea</taxon>
        <taxon>Toxocaridae</taxon>
        <taxon>Toxocara</taxon>
    </lineage>
</organism>
<feature type="transmembrane region" description="Helical" evidence="1">
    <location>
        <begin position="5"/>
        <end position="24"/>
    </location>
</feature>
<evidence type="ECO:0000313" key="3">
    <source>
        <dbReference type="Proteomes" id="UP000031036"/>
    </source>
</evidence>
<gene>
    <name evidence="2" type="ORF">Tcan_01669</name>
</gene>
<feature type="transmembrane region" description="Helical" evidence="1">
    <location>
        <begin position="30"/>
        <end position="54"/>
    </location>
</feature>
<keyword evidence="1" id="KW-0472">Membrane</keyword>
<dbReference type="Proteomes" id="UP000031036">
    <property type="component" value="Unassembled WGS sequence"/>
</dbReference>
<protein>
    <submittedName>
        <fullName evidence="2">Uncharacterized protein</fullName>
    </submittedName>
</protein>
<sequence>MKYSFVHSALFDFNLFFCISLFFFNTFPIFILVLFFFIFVLLIWFLFIFDFSYIHPRPLFLHLRPPHLVPLHFRYFELSRRLIRLPSSLYCHPFLFSHILHSLWHHAHQSNHNQRQYSISVLSP</sequence>
<keyword evidence="3" id="KW-1185">Reference proteome</keyword>
<proteinExistence type="predicted"/>
<name>A0A0B2UZI4_TOXCA</name>
<accession>A0A0B2UZI4</accession>
<comment type="caution">
    <text evidence="2">The sequence shown here is derived from an EMBL/GenBank/DDBJ whole genome shotgun (WGS) entry which is preliminary data.</text>
</comment>
<evidence type="ECO:0000256" key="1">
    <source>
        <dbReference type="SAM" id="Phobius"/>
    </source>
</evidence>
<dbReference type="EMBL" id="JPKZ01002489">
    <property type="protein sequence ID" value="KHN76466.1"/>
    <property type="molecule type" value="Genomic_DNA"/>
</dbReference>
<evidence type="ECO:0000313" key="2">
    <source>
        <dbReference type="EMBL" id="KHN76466.1"/>
    </source>
</evidence>